<keyword evidence="1" id="KW-0808">Transferase</keyword>
<comment type="caution">
    <text evidence="5">The sequence shown here is derived from an EMBL/GenBank/DDBJ whole genome shotgun (WGS) entry which is preliminary data.</text>
</comment>
<evidence type="ECO:0000256" key="2">
    <source>
        <dbReference type="ARBA" id="ARBA00023315"/>
    </source>
</evidence>
<evidence type="ECO:0000313" key="6">
    <source>
        <dbReference type="Proteomes" id="UP000018554"/>
    </source>
</evidence>
<feature type="region of interest" description="Disordered" evidence="3">
    <location>
        <begin position="1"/>
        <end position="22"/>
    </location>
</feature>
<dbReference type="GO" id="GO:0044550">
    <property type="term" value="P:secondary metabolite biosynthetic process"/>
    <property type="evidence" value="ECO:0007669"/>
    <property type="project" value="TreeGrafter"/>
</dbReference>
<dbReference type="EMBL" id="AZGQ01000004">
    <property type="protein sequence ID" value="ETA83677.1"/>
    <property type="molecule type" value="Genomic_DNA"/>
</dbReference>
<dbReference type="SUPFAM" id="SSF53901">
    <property type="entry name" value="Thiolase-like"/>
    <property type="match status" value="2"/>
</dbReference>
<evidence type="ECO:0000256" key="1">
    <source>
        <dbReference type="ARBA" id="ARBA00022679"/>
    </source>
</evidence>
<name>V7IFN3_EIKCO</name>
<sequence length="408" mass="45026">MGRCRLPENARTHHNNIEGEPELHKPSDVYIKRAAAFLPNPPVSNEQMEAVLGMTGDTPSRVRKMILRSNAITSRYYAIDPHTRHATHSNTELAALAVRGLLEQGLRADEIGSLACGTSYPDQILPGHAVMVHGLLPQIPPCEVVSTAGVCVAGMAAMKQAERAVRTGECREAVAAASETASAVLRGERFRCETDNLRLQDAKPEIAFEKDFLRWMLSDGAGAVQLGSEPLVGQLNFKIHWIDLLSYANEMPVCMYAGGEVGQGGEWLSWKDVDADECAKRSLMAVKQDVKLLNENIVAYTVEKPLRRLIAKYGLQADKIDWFLPHYSSGFFRSKLADGLAAAGLPIAEEKWFTNLHYKGNTGSAAIYIILEEFMRRADIQNGQKILCYIPESGRFSTCFMLLEAVYA</sequence>
<dbReference type="GO" id="GO:0016746">
    <property type="term" value="F:acyltransferase activity"/>
    <property type="evidence" value="ECO:0007669"/>
    <property type="project" value="UniProtKB-KW"/>
</dbReference>
<dbReference type="Pfam" id="PF08541">
    <property type="entry name" value="ACP_syn_III_C"/>
    <property type="match status" value="1"/>
</dbReference>
<keyword evidence="2" id="KW-0012">Acyltransferase</keyword>
<gene>
    <name evidence="5" type="ORF">HMPREF1177_00864</name>
</gene>
<protein>
    <recommendedName>
        <fullName evidence="4">Beta-ketoacyl-[acyl-carrier-protein] synthase III C-terminal domain-containing protein</fullName>
    </recommendedName>
</protein>
<dbReference type="Proteomes" id="UP000018554">
    <property type="component" value="Unassembled WGS sequence"/>
</dbReference>
<feature type="domain" description="Beta-ketoacyl-[acyl-carrier-protein] synthase III C-terminal" evidence="4">
    <location>
        <begin position="311"/>
        <end position="388"/>
    </location>
</feature>
<dbReference type="HOGENOM" id="CLU_064081_1_0_4"/>
<dbReference type="PATRIC" id="fig|1073362.3.peg.991"/>
<keyword evidence="6" id="KW-1185">Reference proteome</keyword>
<dbReference type="AlphaFoldDB" id="V7IFN3"/>
<evidence type="ECO:0000313" key="5">
    <source>
        <dbReference type="EMBL" id="ETA83677.1"/>
    </source>
</evidence>
<proteinExistence type="predicted"/>
<accession>V7IFN3</accession>
<reference evidence="5 6" key="1">
    <citation type="submission" date="2013-11" db="EMBL/GenBank/DDBJ databases">
        <title>The Genome Sequence of Eikenella corrodens CC92I.</title>
        <authorList>
            <consortium name="The Broad Institute Genomics Platform"/>
            <person name="Earl A."/>
            <person name="Allen-Vercoe E."/>
            <person name="Daigneault M."/>
            <person name="Young S.K."/>
            <person name="Zeng Q."/>
            <person name="Gargeya S."/>
            <person name="Fitzgerald M."/>
            <person name="Abouelleil A."/>
            <person name="Alvarado L."/>
            <person name="Chapman S.B."/>
            <person name="Gainer-Dewar J."/>
            <person name="Goldberg J."/>
            <person name="Griggs A."/>
            <person name="Gujja S."/>
            <person name="Hansen M."/>
            <person name="Howarth C."/>
            <person name="Imamovic A."/>
            <person name="Ireland A."/>
            <person name="Larimer J."/>
            <person name="McCowan C."/>
            <person name="Murphy C."/>
            <person name="Pearson M."/>
            <person name="Poon T.W."/>
            <person name="Priest M."/>
            <person name="Roberts A."/>
            <person name="Saif S."/>
            <person name="Shea T."/>
            <person name="Sykes S."/>
            <person name="Wortman J."/>
            <person name="Nusbaum C."/>
            <person name="Birren B."/>
        </authorList>
    </citation>
    <scope>NUCLEOTIDE SEQUENCE [LARGE SCALE GENOMIC DNA]</scope>
    <source>
        <strain evidence="5 6">CC92I</strain>
    </source>
</reference>
<dbReference type="PANTHER" id="PTHR34069">
    <property type="entry name" value="3-OXOACYL-[ACYL-CARRIER-PROTEIN] SYNTHASE 3"/>
    <property type="match status" value="1"/>
</dbReference>
<dbReference type="CDD" id="cd00827">
    <property type="entry name" value="init_cond_enzymes"/>
    <property type="match status" value="1"/>
</dbReference>
<dbReference type="PANTHER" id="PTHR34069:SF2">
    <property type="entry name" value="BETA-KETOACYL-[ACYL-CARRIER-PROTEIN] SYNTHASE III"/>
    <property type="match status" value="1"/>
</dbReference>
<dbReference type="NCBIfam" id="NF005293">
    <property type="entry name" value="PRK06816.1"/>
    <property type="match status" value="1"/>
</dbReference>
<dbReference type="RefSeq" id="WP_023886945.1">
    <property type="nucleotide sequence ID" value="NZ_KI635562.1"/>
</dbReference>
<dbReference type="Gene3D" id="3.40.47.10">
    <property type="match status" value="2"/>
</dbReference>
<evidence type="ECO:0000256" key="3">
    <source>
        <dbReference type="SAM" id="MobiDB-lite"/>
    </source>
</evidence>
<organism evidence="5 6">
    <name type="scientific">Eikenella corrodens CC92I</name>
    <dbReference type="NCBI Taxonomy" id="1073362"/>
    <lineage>
        <taxon>Bacteria</taxon>
        <taxon>Pseudomonadati</taxon>
        <taxon>Pseudomonadota</taxon>
        <taxon>Betaproteobacteria</taxon>
        <taxon>Neisseriales</taxon>
        <taxon>Neisseriaceae</taxon>
        <taxon>Eikenella</taxon>
    </lineage>
</organism>
<dbReference type="InterPro" id="IPR013747">
    <property type="entry name" value="ACP_syn_III_C"/>
</dbReference>
<evidence type="ECO:0000259" key="4">
    <source>
        <dbReference type="Pfam" id="PF08541"/>
    </source>
</evidence>
<dbReference type="InterPro" id="IPR016039">
    <property type="entry name" value="Thiolase-like"/>
</dbReference>